<comment type="subcellular location">
    <subcellularLocation>
        <location evidence="1 10">Cell membrane</location>
        <topology evidence="1 10">Multi-pass membrane protein</topology>
    </subcellularLocation>
</comment>
<evidence type="ECO:0000256" key="2">
    <source>
        <dbReference type="ARBA" id="ARBA00022475"/>
    </source>
</evidence>
<protein>
    <recommendedName>
        <fullName evidence="10">Odorant receptor</fullName>
    </recommendedName>
</protein>
<dbReference type="InterPro" id="IPR004117">
    <property type="entry name" value="7tm6_olfct_rcpt"/>
</dbReference>
<dbReference type="PANTHER" id="PTHR21137:SF35">
    <property type="entry name" value="ODORANT RECEPTOR 19A-RELATED"/>
    <property type="match status" value="1"/>
</dbReference>
<feature type="transmembrane region" description="Helical" evidence="10">
    <location>
        <begin position="169"/>
        <end position="190"/>
    </location>
</feature>
<evidence type="ECO:0000256" key="8">
    <source>
        <dbReference type="ARBA" id="ARBA00023170"/>
    </source>
</evidence>
<dbReference type="Pfam" id="PF02949">
    <property type="entry name" value="7tm_6"/>
    <property type="match status" value="1"/>
</dbReference>
<evidence type="ECO:0000256" key="9">
    <source>
        <dbReference type="ARBA" id="ARBA00023224"/>
    </source>
</evidence>
<evidence type="ECO:0000256" key="3">
    <source>
        <dbReference type="ARBA" id="ARBA00022606"/>
    </source>
</evidence>
<evidence type="ECO:0000256" key="7">
    <source>
        <dbReference type="ARBA" id="ARBA00023136"/>
    </source>
</evidence>
<dbReference type="GO" id="GO:0004984">
    <property type="term" value="F:olfactory receptor activity"/>
    <property type="evidence" value="ECO:0007669"/>
    <property type="project" value="InterPro"/>
</dbReference>
<comment type="caution">
    <text evidence="10">Lacks conserved residue(s) required for the propagation of feature annotation.</text>
</comment>
<evidence type="ECO:0000256" key="4">
    <source>
        <dbReference type="ARBA" id="ARBA00022692"/>
    </source>
</evidence>
<keyword evidence="3 10" id="KW-0716">Sensory transduction</keyword>
<keyword evidence="2" id="KW-1003">Cell membrane</keyword>
<feature type="transmembrane region" description="Helical" evidence="10">
    <location>
        <begin position="309"/>
        <end position="333"/>
    </location>
</feature>
<dbReference type="GO" id="GO:0007165">
    <property type="term" value="P:signal transduction"/>
    <property type="evidence" value="ECO:0007669"/>
    <property type="project" value="UniProtKB-KW"/>
</dbReference>
<dbReference type="AlphaFoldDB" id="A0A7G8Z920"/>
<evidence type="ECO:0000256" key="5">
    <source>
        <dbReference type="ARBA" id="ARBA00022725"/>
    </source>
</evidence>
<comment type="similarity">
    <text evidence="10">Belongs to the insect chemoreceptor superfamily. Heteromeric odorant receptor channel (TC 1.A.69) family.</text>
</comment>
<keyword evidence="4 10" id="KW-0812">Transmembrane</keyword>
<evidence type="ECO:0000256" key="1">
    <source>
        <dbReference type="ARBA" id="ARBA00004651"/>
    </source>
</evidence>
<feature type="transmembrane region" description="Helical" evidence="10">
    <location>
        <begin position="210"/>
        <end position="230"/>
    </location>
</feature>
<feature type="transmembrane region" description="Helical" evidence="10">
    <location>
        <begin position="75"/>
        <end position="97"/>
    </location>
</feature>
<sequence>MYIRINDSDFILPLNSEVAQCRTKATLHHSFFYSATNQQPLSMSPLDYNFKILHWCGLWKTDEWLKGRKNWIYNFYTVVVCFFVFGMTGLGLLETFLSWKNLDVAIDNLFVMLSITSVCAKMITFLVYKKPIVELFKILDTDMCHVRNSKEEKTIEKNFNRLIWFRTKVFATMAQSTVALLILNFFIIFAPDHDLPYKIWLPGNLSTFIGYRYLLFYEIIATILANYVNITYDTMLPGIMILACKQFSLLKHRALRIDQKNIESNFQSYSSECVKLNKIKKPLKENKIFATCIEHQLLILKFIDTTKNIFGYTICVQYSVSGVTLCLTIYKLAKVDIMNPIFGTLIVYTSALLVQIFMLCIAATELTFYSCDFCSCLYEVEWYALTLPSKMNIMFMMVQTTKPLKFTCMKFINVSLDSFFHLLKVSYSAYNVLKTSSY</sequence>
<dbReference type="GO" id="GO:0005549">
    <property type="term" value="F:odorant binding"/>
    <property type="evidence" value="ECO:0007669"/>
    <property type="project" value="InterPro"/>
</dbReference>
<keyword evidence="8 10" id="KW-0675">Receptor</keyword>
<keyword evidence="7 10" id="KW-0472">Membrane</keyword>
<reference evidence="11" key="1">
    <citation type="submission" date="2020-06" db="EMBL/GenBank/DDBJ databases">
        <authorList>
            <person name="Sheng S."/>
        </authorList>
    </citation>
    <scope>NUCLEOTIDE SEQUENCE</scope>
    <source>
        <tissue evidence="11">Antenna</tissue>
    </source>
</reference>
<proteinExistence type="evidence at transcript level"/>
<dbReference type="PANTHER" id="PTHR21137">
    <property type="entry name" value="ODORANT RECEPTOR"/>
    <property type="match status" value="1"/>
</dbReference>
<keyword evidence="6 10" id="KW-1133">Transmembrane helix</keyword>
<evidence type="ECO:0000256" key="6">
    <source>
        <dbReference type="ARBA" id="ARBA00022989"/>
    </source>
</evidence>
<keyword evidence="5 10" id="KW-0552">Olfaction</keyword>
<dbReference type="GO" id="GO:0005886">
    <property type="term" value="C:plasma membrane"/>
    <property type="evidence" value="ECO:0007669"/>
    <property type="project" value="UniProtKB-SubCell"/>
</dbReference>
<evidence type="ECO:0000313" key="11">
    <source>
        <dbReference type="EMBL" id="QNL14945.1"/>
    </source>
</evidence>
<name>A0A7G8Z920_9HYME</name>
<dbReference type="EMBL" id="MT670941">
    <property type="protein sequence ID" value="QNL14945.1"/>
    <property type="molecule type" value="mRNA"/>
</dbReference>
<keyword evidence="9 10" id="KW-0807">Transducer</keyword>
<feature type="transmembrane region" description="Helical" evidence="10">
    <location>
        <begin position="345"/>
        <end position="369"/>
    </location>
</feature>
<feature type="transmembrane region" description="Helical" evidence="10">
    <location>
        <begin position="109"/>
        <end position="128"/>
    </location>
</feature>
<accession>A0A7G8Z920</accession>
<gene>
    <name evidence="11" type="primary">OR1</name>
</gene>
<evidence type="ECO:0000256" key="10">
    <source>
        <dbReference type="RuleBase" id="RU351113"/>
    </source>
</evidence>
<organism evidence="11">
    <name type="scientific">Aulacocentrum confusum</name>
    <dbReference type="NCBI Taxonomy" id="2767324"/>
    <lineage>
        <taxon>Eukaryota</taxon>
        <taxon>Metazoa</taxon>
        <taxon>Ecdysozoa</taxon>
        <taxon>Arthropoda</taxon>
        <taxon>Hexapoda</taxon>
        <taxon>Insecta</taxon>
        <taxon>Pterygota</taxon>
        <taxon>Neoptera</taxon>
        <taxon>Endopterygota</taxon>
        <taxon>Hymenoptera</taxon>
        <taxon>Apocrita</taxon>
        <taxon>Ichneumonoidea</taxon>
        <taxon>Braconidae</taxon>
        <taxon>Macrocentrinae</taxon>
        <taxon>Aulacocentrum</taxon>
    </lineage>
</organism>